<gene>
    <name evidence="1" type="ORF">FHP25_14260</name>
</gene>
<reference evidence="1 2" key="1">
    <citation type="submission" date="2019-06" db="EMBL/GenBank/DDBJ databases">
        <title>New taxonomy in bacterial strain CC-CFT640, isolated from vineyard.</title>
        <authorList>
            <person name="Lin S.-Y."/>
            <person name="Tsai C.-F."/>
            <person name="Young C.-C."/>
        </authorList>
    </citation>
    <scope>NUCLEOTIDE SEQUENCE [LARGE SCALE GENOMIC DNA]</scope>
    <source>
        <strain evidence="1 2">CC-CFT640</strain>
    </source>
</reference>
<protein>
    <recommendedName>
        <fullName evidence="3">Glycosyltransferase</fullName>
    </recommendedName>
</protein>
<keyword evidence="2" id="KW-1185">Reference proteome</keyword>
<dbReference type="Gene3D" id="3.90.550.40">
    <property type="match status" value="1"/>
</dbReference>
<evidence type="ECO:0000313" key="1">
    <source>
        <dbReference type="EMBL" id="TXL75401.1"/>
    </source>
</evidence>
<dbReference type="OrthoDB" id="561165at2"/>
<dbReference type="SUPFAM" id="SSF53448">
    <property type="entry name" value="Nucleotide-diphospho-sugar transferases"/>
    <property type="match status" value="1"/>
</dbReference>
<dbReference type="Proteomes" id="UP000321638">
    <property type="component" value="Unassembled WGS sequence"/>
</dbReference>
<dbReference type="EMBL" id="VDUZ01000014">
    <property type="protein sequence ID" value="TXL75401.1"/>
    <property type="molecule type" value="Genomic_DNA"/>
</dbReference>
<sequence>MTTVSGLMLATPCYGGVVTSAYLLSMVRTCAALTAHGIRHELVTAAGDSLVARARNTLVAVFMASGHSHLMFIDADIEWPAEAVVALLGADKDVICGAYPKKVMPRAYAVNFLDGPRAASGPIEIKEAAAGFLMIRRGALERMMQAYPQTRYGGSEGLSPQQRQLTYALFDCLLDDADGERLYLSEDYGFCRRWRAIGGQVWLDPRIELRHHGTTAFAGSMAELLRG</sequence>
<evidence type="ECO:0008006" key="3">
    <source>
        <dbReference type="Google" id="ProtNLM"/>
    </source>
</evidence>
<evidence type="ECO:0000313" key="2">
    <source>
        <dbReference type="Proteomes" id="UP000321638"/>
    </source>
</evidence>
<proteinExistence type="predicted"/>
<name>A0A5C8PMN3_9HYPH</name>
<comment type="caution">
    <text evidence="1">The sequence shown here is derived from an EMBL/GenBank/DDBJ whole genome shotgun (WGS) entry which is preliminary data.</text>
</comment>
<dbReference type="RefSeq" id="WP_147847615.1">
    <property type="nucleotide sequence ID" value="NZ_VDUZ01000014.1"/>
</dbReference>
<dbReference type="AlphaFoldDB" id="A0A5C8PMN3"/>
<accession>A0A5C8PMN3</accession>
<organism evidence="1 2">
    <name type="scientific">Vineibacter terrae</name>
    <dbReference type="NCBI Taxonomy" id="2586908"/>
    <lineage>
        <taxon>Bacteria</taxon>
        <taxon>Pseudomonadati</taxon>
        <taxon>Pseudomonadota</taxon>
        <taxon>Alphaproteobacteria</taxon>
        <taxon>Hyphomicrobiales</taxon>
        <taxon>Vineibacter</taxon>
    </lineage>
</organism>
<dbReference type="InterPro" id="IPR029044">
    <property type="entry name" value="Nucleotide-diphossugar_trans"/>
</dbReference>